<keyword evidence="2" id="KW-1185">Reference proteome</keyword>
<dbReference type="Proteomes" id="UP000465812">
    <property type="component" value="Chromosome"/>
</dbReference>
<organism evidence="1 2">
    <name type="scientific">Mycobacterium mantenii</name>
    <dbReference type="NCBI Taxonomy" id="560555"/>
    <lineage>
        <taxon>Bacteria</taxon>
        <taxon>Bacillati</taxon>
        <taxon>Actinomycetota</taxon>
        <taxon>Actinomycetes</taxon>
        <taxon>Mycobacteriales</taxon>
        <taxon>Mycobacteriaceae</taxon>
        <taxon>Mycobacterium</taxon>
        <taxon>Mycobacterium avium complex (MAC)</taxon>
    </lineage>
</organism>
<protein>
    <submittedName>
        <fullName evidence="1">Uncharacterized protein</fullName>
    </submittedName>
</protein>
<evidence type="ECO:0000313" key="1">
    <source>
        <dbReference type="EMBL" id="BBY41400.1"/>
    </source>
</evidence>
<dbReference type="EMBL" id="AP022590">
    <property type="protein sequence ID" value="BBY41400.1"/>
    <property type="molecule type" value="Genomic_DNA"/>
</dbReference>
<evidence type="ECO:0000313" key="2">
    <source>
        <dbReference type="Proteomes" id="UP000465812"/>
    </source>
</evidence>
<sequence>MATMINDAFGVGVVRAVLAAGTFHAAPAASAAARKHRAAAATDASVDVGGTPKAR</sequence>
<reference evidence="1 2" key="1">
    <citation type="journal article" date="2019" name="Emerg. Microbes Infect.">
        <title>Comprehensive subspecies identification of 175 nontuberculous mycobacteria species based on 7547 genomic profiles.</title>
        <authorList>
            <person name="Matsumoto Y."/>
            <person name="Kinjo T."/>
            <person name="Motooka D."/>
            <person name="Nabeya D."/>
            <person name="Jung N."/>
            <person name="Uechi K."/>
            <person name="Horii T."/>
            <person name="Iida T."/>
            <person name="Fujita J."/>
            <person name="Nakamura S."/>
        </authorList>
    </citation>
    <scope>NUCLEOTIDE SEQUENCE [LARGE SCALE GENOMIC DNA]</scope>
    <source>
        <strain evidence="1 2">JCM 18113</strain>
    </source>
</reference>
<name>A0ABN6AIG7_MYCNT</name>
<proteinExistence type="predicted"/>
<accession>A0ABN6AIG7</accession>
<gene>
    <name evidence="1" type="ORF">MMAN_55340</name>
</gene>